<evidence type="ECO:0000256" key="2">
    <source>
        <dbReference type="ARBA" id="ARBA00021561"/>
    </source>
</evidence>
<reference evidence="4 5" key="2">
    <citation type="journal article" date="2019" name="G3 (Bethesda)">
        <title>Hybrid Assembly of the Genome of the Entomopathogenic Nematode Steinernema carpocapsae Identifies the X-Chromosome.</title>
        <authorList>
            <person name="Serra L."/>
            <person name="Macchietto M."/>
            <person name="Macias-Munoz A."/>
            <person name="McGill C.J."/>
            <person name="Rodriguez I.M."/>
            <person name="Rodriguez B."/>
            <person name="Murad R."/>
            <person name="Mortazavi A."/>
        </authorList>
    </citation>
    <scope>NUCLEOTIDE SEQUENCE [LARGE SCALE GENOMIC DNA]</scope>
    <source>
        <strain evidence="4 5">ALL</strain>
    </source>
</reference>
<dbReference type="GO" id="GO:0042274">
    <property type="term" value="P:ribosomal small subunit biogenesis"/>
    <property type="evidence" value="ECO:0007669"/>
    <property type="project" value="InterPro"/>
</dbReference>
<evidence type="ECO:0000313" key="4">
    <source>
        <dbReference type="EMBL" id="TKR92530.1"/>
    </source>
</evidence>
<name>A0A4U5P8V1_STECR</name>
<dbReference type="AlphaFoldDB" id="A0A4U5P8V1"/>
<evidence type="ECO:0000256" key="1">
    <source>
        <dbReference type="ARBA" id="ARBA00009078"/>
    </source>
</evidence>
<dbReference type="Proteomes" id="UP000298663">
    <property type="component" value="Unassembled WGS sequence"/>
</dbReference>
<sequence length="439" mass="50177">MGKKKQFINKAEAQTFRLVHRSQKDPMIADESAGTRVFAPVKGKNDEDGREKYGIYYNDDYDYLQHLRLANEAVGSVELVDRTVIRVPGKPMLPSTLFETQGIQLKEGLLNQAAPVHGPRPDLDPDIVRALDGDIQEEGDELEDDFVALANEGMPFEDPEIPSSHRATRRRKFSDENESDSEKEETDDELDSMGDFGGDEDSQWDDKKTRFTNYSMCSAVIKREGALQLLDDRFEQLYEQYDEGQMGELDMEEEGEMGGFLEPDSLRIQNLVKQHEQKKGERGEMPEADNIARQITLAAAVRGEEDDNIEQLERISIDAPGTKKAKWDCQSILSTYSNLYNHPTVLAAPSTRKRKLCKKDLDDIEMMDDTVSVMTGRSACTVRPKGETAEERRERKKMVKEERRERRQEKKSNKEAFKDMKKVVDRQVASLQPKSKRLK</sequence>
<dbReference type="Pfam" id="PF04180">
    <property type="entry name" value="LTV"/>
    <property type="match status" value="1"/>
</dbReference>
<feature type="compositionally biased region" description="Basic and acidic residues" evidence="3">
    <location>
        <begin position="384"/>
        <end position="425"/>
    </location>
</feature>
<dbReference type="GO" id="GO:0005634">
    <property type="term" value="C:nucleus"/>
    <property type="evidence" value="ECO:0007669"/>
    <property type="project" value="TreeGrafter"/>
</dbReference>
<reference evidence="4 5" key="1">
    <citation type="journal article" date="2015" name="Genome Biol.">
        <title>Comparative genomics of Steinernema reveals deeply conserved gene regulatory networks.</title>
        <authorList>
            <person name="Dillman A.R."/>
            <person name="Macchietto M."/>
            <person name="Porter C.F."/>
            <person name="Rogers A."/>
            <person name="Williams B."/>
            <person name="Antoshechkin I."/>
            <person name="Lee M.M."/>
            <person name="Goodwin Z."/>
            <person name="Lu X."/>
            <person name="Lewis E.E."/>
            <person name="Goodrich-Blair H."/>
            <person name="Stock S.P."/>
            <person name="Adams B.J."/>
            <person name="Sternberg P.W."/>
            <person name="Mortazavi A."/>
        </authorList>
    </citation>
    <scope>NUCLEOTIDE SEQUENCE [LARGE SCALE GENOMIC DNA]</scope>
    <source>
        <strain evidence="4 5">ALL</strain>
    </source>
</reference>
<feature type="region of interest" description="Disordered" evidence="3">
    <location>
        <begin position="154"/>
        <end position="206"/>
    </location>
</feature>
<comment type="similarity">
    <text evidence="1">Belongs to the LTV1 family.</text>
</comment>
<dbReference type="InterPro" id="IPR007307">
    <property type="entry name" value="Ltv1"/>
</dbReference>
<comment type="caution">
    <text evidence="4">The sequence shown here is derived from an EMBL/GenBank/DDBJ whole genome shotgun (WGS) entry which is preliminary data.</text>
</comment>
<proteinExistence type="inferred from homology"/>
<dbReference type="STRING" id="34508.A0A4U5P8V1"/>
<keyword evidence="5" id="KW-1185">Reference proteome</keyword>
<evidence type="ECO:0000313" key="5">
    <source>
        <dbReference type="Proteomes" id="UP000298663"/>
    </source>
</evidence>
<dbReference type="GO" id="GO:0000056">
    <property type="term" value="P:ribosomal small subunit export from nucleus"/>
    <property type="evidence" value="ECO:0007669"/>
    <property type="project" value="TreeGrafter"/>
</dbReference>
<feature type="compositionally biased region" description="Acidic residues" evidence="3">
    <location>
        <begin position="176"/>
        <end position="203"/>
    </location>
</feature>
<dbReference type="PANTHER" id="PTHR21531:SF0">
    <property type="entry name" value="PROTEIN LTV1 HOMOLOG"/>
    <property type="match status" value="1"/>
</dbReference>
<dbReference type="EMBL" id="AZBU02000002">
    <property type="protein sequence ID" value="TKR92530.1"/>
    <property type="molecule type" value="Genomic_DNA"/>
</dbReference>
<gene>
    <name evidence="4" type="ORF">L596_007166</name>
</gene>
<dbReference type="PANTHER" id="PTHR21531">
    <property type="entry name" value="LOW-TEMPERATURE VIABILITY PROTEIN LTV1-RELATED"/>
    <property type="match status" value="1"/>
</dbReference>
<feature type="region of interest" description="Disordered" evidence="3">
    <location>
        <begin position="381"/>
        <end position="439"/>
    </location>
</feature>
<evidence type="ECO:0000256" key="3">
    <source>
        <dbReference type="SAM" id="MobiDB-lite"/>
    </source>
</evidence>
<protein>
    <recommendedName>
        <fullName evidence="2">Protein LTV1 homolog</fullName>
    </recommendedName>
</protein>
<dbReference type="OrthoDB" id="5852896at2759"/>
<dbReference type="GO" id="GO:0005829">
    <property type="term" value="C:cytosol"/>
    <property type="evidence" value="ECO:0007669"/>
    <property type="project" value="TreeGrafter"/>
</dbReference>
<dbReference type="GO" id="GO:0030688">
    <property type="term" value="C:preribosome, small subunit precursor"/>
    <property type="evidence" value="ECO:0007669"/>
    <property type="project" value="TreeGrafter"/>
</dbReference>
<organism evidence="4 5">
    <name type="scientific">Steinernema carpocapsae</name>
    <name type="common">Entomopathogenic nematode</name>
    <dbReference type="NCBI Taxonomy" id="34508"/>
    <lineage>
        <taxon>Eukaryota</taxon>
        <taxon>Metazoa</taxon>
        <taxon>Ecdysozoa</taxon>
        <taxon>Nematoda</taxon>
        <taxon>Chromadorea</taxon>
        <taxon>Rhabditida</taxon>
        <taxon>Tylenchina</taxon>
        <taxon>Panagrolaimomorpha</taxon>
        <taxon>Strongyloidoidea</taxon>
        <taxon>Steinernematidae</taxon>
        <taxon>Steinernema</taxon>
    </lineage>
</organism>
<accession>A0A4U5P8V1</accession>